<dbReference type="eggNOG" id="KOG2001">
    <property type="taxonomic scope" value="Eukaryota"/>
</dbReference>
<reference evidence="1 2" key="1">
    <citation type="journal article" date="2007" name="Science">
        <title>Sea anemone genome reveals ancestral eumetazoan gene repertoire and genomic organization.</title>
        <authorList>
            <person name="Putnam N.H."/>
            <person name="Srivastava M."/>
            <person name="Hellsten U."/>
            <person name="Dirks B."/>
            <person name="Chapman J."/>
            <person name="Salamov A."/>
            <person name="Terry A."/>
            <person name="Shapiro H."/>
            <person name="Lindquist E."/>
            <person name="Kapitonov V.V."/>
            <person name="Jurka J."/>
            <person name="Genikhovich G."/>
            <person name="Grigoriev I.V."/>
            <person name="Lucas S.M."/>
            <person name="Steele R.E."/>
            <person name="Finnerty J.R."/>
            <person name="Technau U."/>
            <person name="Martindale M.Q."/>
            <person name="Rokhsar D.S."/>
        </authorList>
    </citation>
    <scope>NUCLEOTIDE SEQUENCE [LARGE SCALE GENOMIC DNA]</scope>
    <source>
        <strain evidence="2">CH2 X CH6</strain>
    </source>
</reference>
<dbReference type="PhylomeDB" id="A7TCY3"/>
<keyword evidence="2" id="KW-1185">Reference proteome</keyword>
<gene>
    <name evidence="1" type="ORF">NEMVEDRAFT_v1g225423</name>
</gene>
<organism evidence="1 2">
    <name type="scientific">Nematostella vectensis</name>
    <name type="common">Starlet sea anemone</name>
    <dbReference type="NCBI Taxonomy" id="45351"/>
    <lineage>
        <taxon>Eukaryota</taxon>
        <taxon>Metazoa</taxon>
        <taxon>Cnidaria</taxon>
        <taxon>Anthozoa</taxon>
        <taxon>Hexacorallia</taxon>
        <taxon>Actiniaria</taxon>
        <taxon>Edwardsiidae</taxon>
        <taxon>Nematostella</taxon>
    </lineage>
</organism>
<evidence type="ECO:0000313" key="1">
    <source>
        <dbReference type="EMBL" id="EDO26076.1"/>
    </source>
</evidence>
<protein>
    <submittedName>
        <fullName evidence="1">Uncharacterized protein</fullName>
    </submittedName>
</protein>
<evidence type="ECO:0000313" key="2">
    <source>
        <dbReference type="Proteomes" id="UP000001593"/>
    </source>
</evidence>
<dbReference type="InParanoid" id="A7TCY3"/>
<dbReference type="STRING" id="45351.A7TCY3"/>
<name>A7TCY3_NEMVE</name>
<sequence length="141" mass="15607">MEILSAIAVAVDKGGCKGGSVLTLLHEKTVALTGDSKAQDLCLFLTQAFLVAEHGSVQKEKVTEDYNDAYPLQDIKTLSNKHLPCLPCEIHKTSHDWNNIDFTRKTMSSNIKSYSYSWGLALIFLEVLKGVSPHNLILNFL</sequence>
<dbReference type="AlphaFoldDB" id="A7TCY3"/>
<dbReference type="Proteomes" id="UP000001593">
    <property type="component" value="Unassembled WGS sequence"/>
</dbReference>
<dbReference type="EMBL" id="DS476928">
    <property type="protein sequence ID" value="EDO26076.1"/>
    <property type="molecule type" value="Genomic_DNA"/>
</dbReference>
<dbReference type="HOGENOM" id="CLU_1827614_0_0_1"/>
<proteinExistence type="predicted"/>
<accession>A7TCY3</accession>